<name>A0ACB9A1F9_9ASTR</name>
<gene>
    <name evidence="1" type="ORF">L1987_73984</name>
</gene>
<evidence type="ECO:0000313" key="1">
    <source>
        <dbReference type="EMBL" id="KAI3703789.1"/>
    </source>
</evidence>
<accession>A0ACB9A1F9</accession>
<proteinExistence type="predicted"/>
<reference evidence="1 2" key="2">
    <citation type="journal article" date="2022" name="Mol. Ecol. Resour.">
        <title>The genomes of chicory, endive, great burdock and yacon provide insights into Asteraceae paleo-polyploidization history and plant inulin production.</title>
        <authorList>
            <person name="Fan W."/>
            <person name="Wang S."/>
            <person name="Wang H."/>
            <person name="Wang A."/>
            <person name="Jiang F."/>
            <person name="Liu H."/>
            <person name="Zhao H."/>
            <person name="Xu D."/>
            <person name="Zhang Y."/>
        </authorList>
    </citation>
    <scope>NUCLEOTIDE SEQUENCE [LARGE SCALE GENOMIC DNA]</scope>
    <source>
        <strain evidence="2">cv. Yunnan</strain>
        <tissue evidence="1">Leaves</tissue>
    </source>
</reference>
<reference evidence="2" key="1">
    <citation type="journal article" date="2022" name="Mol. Ecol. Resour.">
        <title>The genomes of chicory, endive, great burdock and yacon provide insights into Asteraceae palaeo-polyploidization history and plant inulin production.</title>
        <authorList>
            <person name="Fan W."/>
            <person name="Wang S."/>
            <person name="Wang H."/>
            <person name="Wang A."/>
            <person name="Jiang F."/>
            <person name="Liu H."/>
            <person name="Zhao H."/>
            <person name="Xu D."/>
            <person name="Zhang Y."/>
        </authorList>
    </citation>
    <scope>NUCLEOTIDE SEQUENCE [LARGE SCALE GENOMIC DNA]</scope>
    <source>
        <strain evidence="2">cv. Yunnan</strain>
    </source>
</reference>
<protein>
    <submittedName>
        <fullName evidence="1">Uncharacterized protein</fullName>
    </submittedName>
</protein>
<dbReference type="Proteomes" id="UP001056120">
    <property type="component" value="Linkage Group LG25"/>
</dbReference>
<evidence type="ECO:0000313" key="2">
    <source>
        <dbReference type="Proteomes" id="UP001056120"/>
    </source>
</evidence>
<comment type="caution">
    <text evidence="1">The sequence shown here is derived from an EMBL/GenBank/DDBJ whole genome shotgun (WGS) entry which is preliminary data.</text>
</comment>
<sequence>MSVNQKTHHYYILFNQEADNLNLIIEKNTHHPLKPTTQTQSFPTFLKTLYTHSIPPPLSSTSSSDPPRFHSIKNPNIPQQFLLGLWCYKEGKKGLHFLSFKLYPFHYSIYF</sequence>
<organism evidence="1 2">
    <name type="scientific">Smallanthus sonchifolius</name>
    <dbReference type="NCBI Taxonomy" id="185202"/>
    <lineage>
        <taxon>Eukaryota</taxon>
        <taxon>Viridiplantae</taxon>
        <taxon>Streptophyta</taxon>
        <taxon>Embryophyta</taxon>
        <taxon>Tracheophyta</taxon>
        <taxon>Spermatophyta</taxon>
        <taxon>Magnoliopsida</taxon>
        <taxon>eudicotyledons</taxon>
        <taxon>Gunneridae</taxon>
        <taxon>Pentapetalae</taxon>
        <taxon>asterids</taxon>
        <taxon>campanulids</taxon>
        <taxon>Asterales</taxon>
        <taxon>Asteraceae</taxon>
        <taxon>Asteroideae</taxon>
        <taxon>Heliantheae alliance</taxon>
        <taxon>Millerieae</taxon>
        <taxon>Smallanthus</taxon>
    </lineage>
</organism>
<dbReference type="EMBL" id="CM042042">
    <property type="protein sequence ID" value="KAI3703789.1"/>
    <property type="molecule type" value="Genomic_DNA"/>
</dbReference>
<keyword evidence="2" id="KW-1185">Reference proteome</keyword>